<proteinExistence type="evidence at transcript level"/>
<organism evidence="1">
    <name type="scientific">Panax quinquefolius</name>
    <name type="common">American ginseng</name>
    <name type="synonym">Aralia quinquefolia</name>
    <dbReference type="NCBI Taxonomy" id="44588"/>
    <lineage>
        <taxon>Eukaryota</taxon>
        <taxon>Viridiplantae</taxon>
        <taxon>Streptophyta</taxon>
        <taxon>Embryophyta</taxon>
        <taxon>Tracheophyta</taxon>
        <taxon>Spermatophyta</taxon>
        <taxon>Magnoliopsida</taxon>
        <taxon>eudicotyledons</taxon>
        <taxon>Gunneridae</taxon>
        <taxon>Pentapetalae</taxon>
        <taxon>asterids</taxon>
        <taxon>campanulids</taxon>
        <taxon>Apiales</taxon>
        <taxon>Araliaceae</taxon>
        <taxon>Panax</taxon>
    </lineage>
</organism>
<sequence length="53" mass="6141">MRCFEFFLPIFNKGGRLVGVCLAAMAMGMWDLNLCCYVEVYAVSWFQESCIYN</sequence>
<dbReference type="EMBL" id="EU274648">
    <property type="protein sequence ID" value="ABX71675.1"/>
    <property type="molecule type" value="mRNA"/>
</dbReference>
<evidence type="ECO:0000313" key="1">
    <source>
        <dbReference type="EMBL" id="ABX71675.1"/>
    </source>
</evidence>
<dbReference type="AlphaFoldDB" id="A9QW57"/>
<reference evidence="1" key="1">
    <citation type="submission" date="2007-11" db="EMBL/GenBank/DDBJ databases">
        <title>Construction and Characterization of a cDNA Expression Library for the Panax quinquefolius Root Tissues.</title>
        <authorList>
            <person name="Lin L.Y."/>
            <person name="Wang Y."/>
            <person name="Bao Y.L."/>
            <person name="Meng X.Y."/>
            <person name="Wu Y."/>
            <person name="Yu C.L."/>
            <person name="Li Y.X."/>
        </authorList>
    </citation>
    <scope>NUCLEOTIDE SEQUENCE</scope>
</reference>
<protein>
    <submittedName>
        <fullName evidence="1">Uncharacterized protein</fullName>
    </submittedName>
</protein>
<accession>A9QW57</accession>
<name>A9QW57_PANQU</name>